<gene>
    <name evidence="1" type="ORF">WISP_94503</name>
</gene>
<comment type="caution">
    <text evidence="1">The sequence shown here is derived from an EMBL/GenBank/DDBJ whole genome shotgun (WGS) entry which is preliminary data.</text>
</comment>
<evidence type="ECO:0000313" key="1">
    <source>
        <dbReference type="EMBL" id="KAJ7412812.1"/>
    </source>
</evidence>
<evidence type="ECO:0008006" key="3">
    <source>
        <dbReference type="Google" id="ProtNLM"/>
    </source>
</evidence>
<sequence>MGCFHRIIEYPELKGAHKVHQSPVPGLVQNKPKNHTMCHVPGPVGFDIINDIDNGIKCTLNKFVDDTKLSGVVHPPEGRNAIQMDLDKLEIWVMGTS</sequence>
<evidence type="ECO:0000313" key="2">
    <source>
        <dbReference type="Proteomes" id="UP001145742"/>
    </source>
</evidence>
<accession>A0ABQ9D4Z4</accession>
<keyword evidence="2" id="KW-1185">Reference proteome</keyword>
<organism evidence="1 2">
    <name type="scientific">Willisornis vidua</name>
    <name type="common">Xingu scale-backed antbird</name>
    <dbReference type="NCBI Taxonomy" id="1566151"/>
    <lineage>
        <taxon>Eukaryota</taxon>
        <taxon>Metazoa</taxon>
        <taxon>Chordata</taxon>
        <taxon>Craniata</taxon>
        <taxon>Vertebrata</taxon>
        <taxon>Euteleostomi</taxon>
        <taxon>Archelosauria</taxon>
        <taxon>Archosauria</taxon>
        <taxon>Dinosauria</taxon>
        <taxon>Saurischia</taxon>
        <taxon>Theropoda</taxon>
        <taxon>Coelurosauria</taxon>
        <taxon>Aves</taxon>
        <taxon>Neognathae</taxon>
        <taxon>Neoaves</taxon>
        <taxon>Telluraves</taxon>
        <taxon>Australaves</taxon>
        <taxon>Passeriformes</taxon>
        <taxon>Thamnophilidae</taxon>
        <taxon>Willisornis</taxon>
    </lineage>
</organism>
<name>A0ABQ9D4Z4_9PASS</name>
<protein>
    <recommendedName>
        <fullName evidence="3">Rna-directed dna polymerase from mobile element jockey-like</fullName>
    </recommendedName>
</protein>
<reference evidence="1" key="1">
    <citation type="submission" date="2019-10" db="EMBL/GenBank/DDBJ databases">
        <authorList>
            <person name="Soares A.E.R."/>
            <person name="Aleixo A."/>
            <person name="Schneider P."/>
            <person name="Miyaki C.Y."/>
            <person name="Schneider M.P."/>
            <person name="Mello C."/>
            <person name="Vasconcelos A.T.R."/>
        </authorList>
    </citation>
    <scope>NUCLEOTIDE SEQUENCE</scope>
    <source>
        <tissue evidence="1">Muscle</tissue>
    </source>
</reference>
<proteinExistence type="predicted"/>
<dbReference type="EMBL" id="WHWB01034197">
    <property type="protein sequence ID" value="KAJ7412812.1"/>
    <property type="molecule type" value="Genomic_DNA"/>
</dbReference>
<dbReference type="Proteomes" id="UP001145742">
    <property type="component" value="Unassembled WGS sequence"/>
</dbReference>